<dbReference type="Gene3D" id="2.40.70.10">
    <property type="entry name" value="Acid Proteases"/>
    <property type="match status" value="1"/>
</dbReference>
<keyword evidence="2" id="KW-0378">Hydrolase</keyword>
<evidence type="ECO:0000259" key="3">
    <source>
        <dbReference type="PROSITE" id="PS51767"/>
    </source>
</evidence>
<keyword evidence="5" id="KW-1185">Reference proteome</keyword>
<dbReference type="Pfam" id="PF14541">
    <property type="entry name" value="TAXi_C"/>
    <property type="match status" value="1"/>
</dbReference>
<proteinExistence type="predicted"/>
<reference evidence="4 5" key="1">
    <citation type="journal article" date="2020" name="Nat. Food">
        <title>A phased Vanilla planifolia genome enables genetic improvement of flavour and production.</title>
        <authorList>
            <person name="Hasing T."/>
            <person name="Tang H."/>
            <person name="Brym M."/>
            <person name="Khazi F."/>
            <person name="Huang T."/>
            <person name="Chambers A.H."/>
        </authorList>
    </citation>
    <scope>NUCLEOTIDE SEQUENCE [LARGE SCALE GENOMIC DNA]</scope>
    <source>
        <tissue evidence="4">Leaf</tissue>
    </source>
</reference>
<dbReference type="GO" id="GO:0006508">
    <property type="term" value="P:proteolysis"/>
    <property type="evidence" value="ECO:0007669"/>
    <property type="project" value="UniProtKB-KW"/>
</dbReference>
<evidence type="ECO:0000313" key="5">
    <source>
        <dbReference type="Proteomes" id="UP000636800"/>
    </source>
</evidence>
<gene>
    <name evidence="4" type="ORF">HPP92_014486</name>
</gene>
<feature type="domain" description="Peptidase A1" evidence="3">
    <location>
        <begin position="1"/>
        <end position="138"/>
    </location>
</feature>
<dbReference type="OrthoDB" id="1747010at2759"/>
<dbReference type="EMBL" id="JADCNL010000007">
    <property type="protein sequence ID" value="KAG0472629.1"/>
    <property type="molecule type" value="Genomic_DNA"/>
</dbReference>
<dbReference type="AlphaFoldDB" id="A0A835UR56"/>
<evidence type="ECO:0000313" key="4">
    <source>
        <dbReference type="EMBL" id="KAG0472629.1"/>
    </source>
</evidence>
<dbReference type="PANTHER" id="PTHR47967:SF26">
    <property type="entry name" value="PEPTIDASE A1 DOMAIN-CONTAINING PROTEIN"/>
    <property type="match status" value="1"/>
</dbReference>
<dbReference type="Proteomes" id="UP000636800">
    <property type="component" value="Chromosome 7"/>
</dbReference>
<evidence type="ECO:0000256" key="1">
    <source>
        <dbReference type="ARBA" id="ARBA00022670"/>
    </source>
</evidence>
<organism evidence="4 5">
    <name type="scientific">Vanilla planifolia</name>
    <name type="common">Vanilla</name>
    <dbReference type="NCBI Taxonomy" id="51239"/>
    <lineage>
        <taxon>Eukaryota</taxon>
        <taxon>Viridiplantae</taxon>
        <taxon>Streptophyta</taxon>
        <taxon>Embryophyta</taxon>
        <taxon>Tracheophyta</taxon>
        <taxon>Spermatophyta</taxon>
        <taxon>Magnoliopsida</taxon>
        <taxon>Liliopsida</taxon>
        <taxon>Asparagales</taxon>
        <taxon>Orchidaceae</taxon>
        <taxon>Vanilloideae</taxon>
        <taxon>Vanilleae</taxon>
        <taxon>Vanilla</taxon>
    </lineage>
</organism>
<comment type="caution">
    <text evidence="4">The sequence shown here is derived from an EMBL/GenBank/DDBJ whole genome shotgun (WGS) entry which is preliminary data.</text>
</comment>
<dbReference type="InterPro" id="IPR021109">
    <property type="entry name" value="Peptidase_aspartic_dom_sf"/>
</dbReference>
<dbReference type="InterPro" id="IPR032799">
    <property type="entry name" value="TAXi_C"/>
</dbReference>
<dbReference type="InterPro" id="IPR033121">
    <property type="entry name" value="PEPTIDASE_A1"/>
</dbReference>
<dbReference type="GO" id="GO:0008233">
    <property type="term" value="F:peptidase activity"/>
    <property type="evidence" value="ECO:0007669"/>
    <property type="project" value="UniProtKB-KW"/>
</dbReference>
<dbReference type="SUPFAM" id="SSF50630">
    <property type="entry name" value="Acid proteases"/>
    <property type="match status" value="1"/>
</dbReference>
<dbReference type="InterPro" id="IPR051708">
    <property type="entry name" value="Plant_Aspart_Prot_A1"/>
</dbReference>
<sequence length="152" mass="16748">MVIDSGTTFTMLPADTYRRLSTEFNRQMTLIGFVRTAAAEQRTGLGPCYGYMPLMSKTSRVPTLGLHYAGNTTVWLPTRNFFLEFKNERVRVGCLAVMSTGDEAAAEDGGGPAGTLGNFQQQGMEVVYDLQMGRVGFARRRCGDLWDSLSRG</sequence>
<dbReference type="GO" id="GO:0005576">
    <property type="term" value="C:extracellular region"/>
    <property type="evidence" value="ECO:0007669"/>
    <property type="project" value="TreeGrafter"/>
</dbReference>
<evidence type="ECO:0000256" key="2">
    <source>
        <dbReference type="ARBA" id="ARBA00022801"/>
    </source>
</evidence>
<name>A0A835UR56_VANPL</name>
<dbReference type="PANTHER" id="PTHR47967">
    <property type="entry name" value="OS07G0603500 PROTEIN-RELATED"/>
    <property type="match status" value="1"/>
</dbReference>
<protein>
    <recommendedName>
        <fullName evidence="3">Peptidase A1 domain-containing protein</fullName>
    </recommendedName>
</protein>
<keyword evidence="1" id="KW-0645">Protease</keyword>
<dbReference type="PROSITE" id="PS51767">
    <property type="entry name" value="PEPTIDASE_A1"/>
    <property type="match status" value="1"/>
</dbReference>
<accession>A0A835UR56</accession>